<sequence length="222" mass="24430">MRPVAALLVWYLVRRRRIEESELTAVDGWIDESGMTPKTYYDRACNAAESGFTLLALQDLRLALGLDRLRKAAPGDPSFVSLRGHPEFIRLTDGRRMLENSSVFRPFASRLAAIGIHLPAQLANGTPPDDELAKTLEESVAKVASLRGLARLATACPEADRALEWTDLLAAENVSTLAQLNIHLTNDGRHLAQRLQSRAMPRNVVAPTEDQLRAWASTPVGV</sequence>
<dbReference type="NCBIfam" id="NF047558">
    <property type="entry name" value="TPR_END_plus"/>
    <property type="match status" value="1"/>
</dbReference>
<keyword evidence="2" id="KW-1185">Reference proteome</keyword>
<dbReference type="AlphaFoldDB" id="A0A6V8LHC3"/>
<proteinExistence type="predicted"/>
<accession>A0A6V8LHC3</accession>
<dbReference type="RefSeq" id="WP_173081354.1">
    <property type="nucleotide sequence ID" value="NZ_BLPG01000001.1"/>
</dbReference>
<name>A0A6V8LHC3_9ACTN</name>
<evidence type="ECO:0000313" key="2">
    <source>
        <dbReference type="Proteomes" id="UP000482960"/>
    </source>
</evidence>
<comment type="caution">
    <text evidence="1">The sequence shown here is derived from an EMBL/GenBank/DDBJ whole genome shotgun (WGS) entry which is preliminary data.</text>
</comment>
<reference evidence="1 2" key="1">
    <citation type="submission" date="2020-03" db="EMBL/GenBank/DDBJ databases">
        <title>Whole genome shotgun sequence of Phytohabitans rumicis NBRC 108638.</title>
        <authorList>
            <person name="Komaki H."/>
            <person name="Tamura T."/>
        </authorList>
    </citation>
    <scope>NUCLEOTIDE SEQUENCE [LARGE SCALE GENOMIC DNA]</scope>
    <source>
        <strain evidence="1 2">NBRC 108638</strain>
    </source>
</reference>
<organism evidence="1 2">
    <name type="scientific">Phytohabitans rumicis</name>
    <dbReference type="NCBI Taxonomy" id="1076125"/>
    <lineage>
        <taxon>Bacteria</taxon>
        <taxon>Bacillati</taxon>
        <taxon>Actinomycetota</taxon>
        <taxon>Actinomycetes</taxon>
        <taxon>Micromonosporales</taxon>
        <taxon>Micromonosporaceae</taxon>
    </lineage>
</organism>
<gene>
    <name evidence="1" type="ORF">Prum_079500</name>
</gene>
<evidence type="ECO:0000313" key="1">
    <source>
        <dbReference type="EMBL" id="GFJ94308.1"/>
    </source>
</evidence>
<dbReference type="EMBL" id="BLPG01000001">
    <property type="protein sequence ID" value="GFJ94308.1"/>
    <property type="molecule type" value="Genomic_DNA"/>
</dbReference>
<protein>
    <submittedName>
        <fullName evidence="1">Uncharacterized protein</fullName>
    </submittedName>
</protein>
<dbReference type="Proteomes" id="UP000482960">
    <property type="component" value="Unassembled WGS sequence"/>
</dbReference>
<reference evidence="1 2" key="2">
    <citation type="submission" date="2020-03" db="EMBL/GenBank/DDBJ databases">
        <authorList>
            <person name="Ichikawa N."/>
            <person name="Kimura A."/>
            <person name="Kitahashi Y."/>
            <person name="Uohara A."/>
        </authorList>
    </citation>
    <scope>NUCLEOTIDE SEQUENCE [LARGE SCALE GENOMIC DNA]</scope>
    <source>
        <strain evidence="1 2">NBRC 108638</strain>
    </source>
</reference>